<reference evidence="2" key="1">
    <citation type="submission" date="2012-06" db="EMBL/GenBank/DDBJ databases">
        <title>The complete genome of Belliella baltica DSM 15883.</title>
        <authorList>
            <person name="Lucas S."/>
            <person name="Copeland A."/>
            <person name="Lapidus A."/>
            <person name="Goodwin L."/>
            <person name="Pitluck S."/>
            <person name="Peters L."/>
            <person name="Mikhailova N."/>
            <person name="Davenport K."/>
            <person name="Kyrpides N."/>
            <person name="Mavromatis K."/>
            <person name="Pagani I."/>
            <person name="Ivanova N."/>
            <person name="Ovchinnikova G."/>
            <person name="Zeytun A."/>
            <person name="Detter J.C."/>
            <person name="Han C."/>
            <person name="Land M."/>
            <person name="Hauser L."/>
            <person name="Markowitz V."/>
            <person name="Cheng J.-F."/>
            <person name="Hugenholtz P."/>
            <person name="Woyke T."/>
            <person name="Wu D."/>
            <person name="Tindall B."/>
            <person name="Pomrenke H."/>
            <person name="Brambilla E."/>
            <person name="Klenk H.-P."/>
            <person name="Eisen J.A."/>
        </authorList>
    </citation>
    <scope>NUCLEOTIDE SEQUENCE [LARGE SCALE GENOMIC DNA]</scope>
    <source>
        <strain evidence="2">DSM 15883 / CIP 108006 / LMG 21964 / BA134</strain>
    </source>
</reference>
<dbReference type="KEGG" id="bbd:Belba_0821"/>
<dbReference type="PROSITE" id="PS51257">
    <property type="entry name" value="PROKAR_LIPOPROTEIN"/>
    <property type="match status" value="1"/>
</dbReference>
<dbReference type="Proteomes" id="UP000006050">
    <property type="component" value="Chromosome"/>
</dbReference>
<dbReference type="AlphaFoldDB" id="I3Z2K1"/>
<protein>
    <recommendedName>
        <fullName evidence="3">BNR repeat protein</fullName>
    </recommendedName>
</protein>
<evidence type="ECO:0000313" key="2">
    <source>
        <dbReference type="Proteomes" id="UP000006050"/>
    </source>
</evidence>
<dbReference type="SUPFAM" id="SSF50939">
    <property type="entry name" value="Sialidases"/>
    <property type="match status" value="1"/>
</dbReference>
<evidence type="ECO:0008006" key="3">
    <source>
        <dbReference type="Google" id="ProtNLM"/>
    </source>
</evidence>
<keyword evidence="2" id="KW-1185">Reference proteome</keyword>
<dbReference type="STRING" id="866536.Belba_0821"/>
<dbReference type="eggNOG" id="COG4409">
    <property type="taxonomic scope" value="Bacteria"/>
</dbReference>
<organism evidence="1 2">
    <name type="scientific">Belliella baltica (strain DSM 15883 / CIP 108006 / LMG 21964 / BA134)</name>
    <dbReference type="NCBI Taxonomy" id="866536"/>
    <lineage>
        <taxon>Bacteria</taxon>
        <taxon>Pseudomonadati</taxon>
        <taxon>Bacteroidota</taxon>
        <taxon>Cytophagia</taxon>
        <taxon>Cytophagales</taxon>
        <taxon>Cyclobacteriaceae</taxon>
        <taxon>Belliella</taxon>
    </lineage>
</organism>
<dbReference type="HOGENOM" id="CLU_656626_0_0_10"/>
<evidence type="ECO:0000313" key="1">
    <source>
        <dbReference type="EMBL" id="AFL83469.1"/>
    </source>
</evidence>
<dbReference type="OrthoDB" id="9764969at2"/>
<accession>I3Z2K1</accession>
<dbReference type="PATRIC" id="fig|866536.3.peg.844"/>
<dbReference type="InterPro" id="IPR036278">
    <property type="entry name" value="Sialidase_sf"/>
</dbReference>
<sequence length="405" mass="45708">MKYFVFPVLFAFMFSCNIKSKEQIEAFDIEEIYIFSEPEVNFGEPYLFTSPKEEVYLSWIEQQEGLNYFKYSQLIDGQWSAPTLIASGSDWFVNWADYPQLAAFEDGSLMAFFLEKSGKGTFAYDIKTTFSKNGVDWSEPKTLHDDETQTEHGFGSMIPWENNMLITWLDGRNTQGGSHDHGNHDGHGGQMNLRAAVLTSDGEKLEDWLLDDRVCDCCQTSATLFDSEPIVFFRDRSQEEVRDLGMVRLVDNSWQETQLVYNDFWKVQGCPVNGPRAASFGNTSAVAWYTGVNTKPEVKVAFIQAGQSTFEKPIKIDLGKTIGRVDLALLNEKTAVASWMEDGNVFVRKINKNGQLENPILVASSSEKRSSGFPQLTTQGDDIILAWSDDSGDNPVIKTVRLTLR</sequence>
<dbReference type="RefSeq" id="WP_014771477.1">
    <property type="nucleotide sequence ID" value="NC_018010.1"/>
</dbReference>
<proteinExistence type="predicted"/>
<name>I3Z2K1_BELBD</name>
<dbReference type="EMBL" id="CP003281">
    <property type="protein sequence ID" value="AFL83469.1"/>
    <property type="molecule type" value="Genomic_DNA"/>
</dbReference>
<dbReference type="Gene3D" id="2.120.10.10">
    <property type="match status" value="1"/>
</dbReference>
<gene>
    <name evidence="1" type="ordered locus">Belba_0821</name>
</gene>